<sequence length="103" mass="10955">MKIGFIGAGKMAQALCRGLIKSGRVTPENIMASCPKKDALGVETTHDNVELVHKTNVVFIATKPPTVSKVASEIAPSLTKEHLLVSIAMGTTIRNIESVSELI</sequence>
<dbReference type="GO" id="GO:0004735">
    <property type="term" value="F:pyrroline-5-carboxylate reductase activity"/>
    <property type="evidence" value="ECO:0007669"/>
    <property type="project" value="TreeGrafter"/>
</dbReference>
<dbReference type="AlphaFoldDB" id="A0A0M3IS85"/>
<accession>A0A0M3IS85</accession>
<reference evidence="4" key="1">
    <citation type="submission" date="2017-02" db="UniProtKB">
        <authorList>
            <consortium name="WormBaseParasite"/>
        </authorList>
    </citation>
    <scope>IDENTIFICATION</scope>
</reference>
<protein>
    <submittedName>
        <fullName evidence="4">F420_oxidored domain-containing protein</fullName>
    </submittedName>
</protein>
<comment type="similarity">
    <text evidence="1">Belongs to the pyrroline-5-carboxylate reductase family.</text>
</comment>
<dbReference type="PANTHER" id="PTHR11645">
    <property type="entry name" value="PYRROLINE-5-CARBOXYLATE REDUCTASE"/>
    <property type="match status" value="1"/>
</dbReference>
<dbReference type="Pfam" id="PF03807">
    <property type="entry name" value="F420_oxidored"/>
    <property type="match status" value="1"/>
</dbReference>
<dbReference type="WBParaSite" id="ALUE_0002161301-mRNA-1">
    <property type="protein sequence ID" value="ALUE_0002161301-mRNA-1"/>
    <property type="gene ID" value="ALUE_0002161301"/>
</dbReference>
<dbReference type="InterPro" id="IPR028939">
    <property type="entry name" value="P5C_Rdtase_cat_N"/>
</dbReference>
<keyword evidence="3" id="KW-1185">Reference proteome</keyword>
<dbReference type="SUPFAM" id="SSF51735">
    <property type="entry name" value="NAD(P)-binding Rossmann-fold domains"/>
    <property type="match status" value="1"/>
</dbReference>
<dbReference type="Proteomes" id="UP000036681">
    <property type="component" value="Unplaced"/>
</dbReference>
<evidence type="ECO:0000313" key="3">
    <source>
        <dbReference type="Proteomes" id="UP000036681"/>
    </source>
</evidence>
<name>A0A0M3IS85_ASCLU</name>
<evidence type="ECO:0000259" key="2">
    <source>
        <dbReference type="Pfam" id="PF03807"/>
    </source>
</evidence>
<evidence type="ECO:0000256" key="1">
    <source>
        <dbReference type="ARBA" id="ARBA00005525"/>
    </source>
</evidence>
<dbReference type="Gene3D" id="3.40.50.720">
    <property type="entry name" value="NAD(P)-binding Rossmann-like Domain"/>
    <property type="match status" value="1"/>
</dbReference>
<dbReference type="GO" id="GO:0055129">
    <property type="term" value="P:L-proline biosynthetic process"/>
    <property type="evidence" value="ECO:0007669"/>
    <property type="project" value="TreeGrafter"/>
</dbReference>
<dbReference type="InterPro" id="IPR036291">
    <property type="entry name" value="NAD(P)-bd_dom_sf"/>
</dbReference>
<organism evidence="3 4">
    <name type="scientific">Ascaris lumbricoides</name>
    <name type="common">Giant roundworm</name>
    <dbReference type="NCBI Taxonomy" id="6252"/>
    <lineage>
        <taxon>Eukaryota</taxon>
        <taxon>Metazoa</taxon>
        <taxon>Ecdysozoa</taxon>
        <taxon>Nematoda</taxon>
        <taxon>Chromadorea</taxon>
        <taxon>Rhabditida</taxon>
        <taxon>Spirurina</taxon>
        <taxon>Ascaridomorpha</taxon>
        <taxon>Ascaridoidea</taxon>
        <taxon>Ascarididae</taxon>
        <taxon>Ascaris</taxon>
    </lineage>
</organism>
<evidence type="ECO:0000313" key="4">
    <source>
        <dbReference type="WBParaSite" id="ALUE_0002161301-mRNA-1"/>
    </source>
</evidence>
<dbReference type="PANTHER" id="PTHR11645:SF62">
    <property type="entry name" value="PYRROLINE-5-CARBOXYLATE REDUCTASE"/>
    <property type="match status" value="1"/>
</dbReference>
<feature type="domain" description="Pyrroline-5-carboxylate reductase catalytic N-terminal" evidence="2">
    <location>
        <begin position="2"/>
        <end position="89"/>
    </location>
</feature>
<proteinExistence type="inferred from homology"/>